<evidence type="ECO:0000313" key="3">
    <source>
        <dbReference type="Proteomes" id="UP000528457"/>
    </source>
</evidence>
<feature type="region of interest" description="Disordered" evidence="1">
    <location>
        <begin position="39"/>
        <end position="63"/>
    </location>
</feature>
<dbReference type="InterPro" id="IPR010642">
    <property type="entry name" value="Invasion_prot_B"/>
</dbReference>
<gene>
    <name evidence="2" type="ORF">HNR48_003396</name>
</gene>
<evidence type="ECO:0000313" key="2">
    <source>
        <dbReference type="EMBL" id="MBB6523094.1"/>
    </source>
</evidence>
<dbReference type="Pfam" id="PF06776">
    <property type="entry name" value="IalB"/>
    <property type="match status" value="1"/>
</dbReference>
<name>A0A7X0JWG7_9GAMM</name>
<comment type="caution">
    <text evidence="2">The sequence shown here is derived from an EMBL/GenBank/DDBJ whole genome shotgun (WGS) entry which is preliminary data.</text>
</comment>
<keyword evidence="3" id="KW-1185">Reference proteome</keyword>
<dbReference type="AlphaFoldDB" id="A0A7X0JWG7"/>
<dbReference type="EMBL" id="JACHHT010000003">
    <property type="protein sequence ID" value="MBB6523094.1"/>
    <property type="molecule type" value="Genomic_DNA"/>
</dbReference>
<proteinExistence type="predicted"/>
<reference evidence="2 3" key="1">
    <citation type="submission" date="2020-08" db="EMBL/GenBank/DDBJ databases">
        <title>Genomic Encyclopedia of Type Strains, Phase IV (KMG-IV): sequencing the most valuable type-strain genomes for metagenomic binning, comparative biology and taxonomic classification.</title>
        <authorList>
            <person name="Goeker M."/>
        </authorList>
    </citation>
    <scope>NUCLEOTIDE SEQUENCE [LARGE SCALE GENOMIC DNA]</scope>
    <source>
        <strain evidence="2 3">DSM 22368</strain>
    </source>
</reference>
<dbReference type="Gene3D" id="2.60.40.1880">
    <property type="entry name" value="Invasion associated locus B (IalB) protein"/>
    <property type="match status" value="1"/>
</dbReference>
<protein>
    <submittedName>
        <fullName evidence="2">Invasion protein IalB</fullName>
    </submittedName>
</protein>
<accession>A0A7X0JWG7</accession>
<dbReference type="RefSeq" id="WP_166843830.1">
    <property type="nucleotide sequence ID" value="NZ_JAAONY010000003.1"/>
</dbReference>
<evidence type="ECO:0000256" key="1">
    <source>
        <dbReference type="SAM" id="MobiDB-lite"/>
    </source>
</evidence>
<organism evidence="2 3">
    <name type="scientific">Pseudoteredinibacter isoporae</name>
    <dbReference type="NCBI Taxonomy" id="570281"/>
    <lineage>
        <taxon>Bacteria</taxon>
        <taxon>Pseudomonadati</taxon>
        <taxon>Pseudomonadota</taxon>
        <taxon>Gammaproteobacteria</taxon>
        <taxon>Cellvibrionales</taxon>
        <taxon>Cellvibrionaceae</taxon>
        <taxon>Pseudoteredinibacter</taxon>
    </lineage>
</organism>
<dbReference type="InterPro" id="IPR038696">
    <property type="entry name" value="IalB_sf"/>
</dbReference>
<dbReference type="InParanoid" id="A0A7X0JWG7"/>
<sequence>MSDSLSSLLRQKLQAPLLVLSLLLPGALMAQVELNQAPSKTTSLSKPTALPDEASTSIPPNAAATRESDRTIFKDWVLNCSDGDCIVHQYILDDKKRVISSVSLHQKGPSVLITFTVPLMTRIDHGVDLSVLRYDDKEIFKKNYGYSYCTQIGCMLTYPLQDELINAMRAGRKLRLNFAALDGREVTSVHSLFGFTKALSHFEGLPQAAKSQ</sequence>
<dbReference type="Proteomes" id="UP000528457">
    <property type="component" value="Unassembled WGS sequence"/>
</dbReference>